<dbReference type="PANTHER" id="PTHR43677:SF4">
    <property type="entry name" value="QUINONE OXIDOREDUCTASE-LIKE PROTEIN 2"/>
    <property type="match status" value="1"/>
</dbReference>
<comment type="caution">
    <text evidence="2">The sequence shown here is derived from an EMBL/GenBank/DDBJ whole genome shotgun (WGS) entry which is preliminary data.</text>
</comment>
<dbReference type="PANTHER" id="PTHR43677">
    <property type="entry name" value="SHORT-CHAIN DEHYDROGENASE/REDUCTASE"/>
    <property type="match status" value="1"/>
</dbReference>
<dbReference type="AlphaFoldDB" id="A0A2R5GYX3"/>
<dbReference type="InterPro" id="IPR013154">
    <property type="entry name" value="ADH-like_N"/>
</dbReference>
<dbReference type="SMART" id="SM00829">
    <property type="entry name" value="PKS_ER"/>
    <property type="match status" value="1"/>
</dbReference>
<dbReference type="GO" id="GO:0016491">
    <property type="term" value="F:oxidoreductase activity"/>
    <property type="evidence" value="ECO:0007669"/>
    <property type="project" value="InterPro"/>
</dbReference>
<dbReference type="Pfam" id="PF08240">
    <property type="entry name" value="ADH_N"/>
    <property type="match status" value="1"/>
</dbReference>
<dbReference type="InterPro" id="IPR036291">
    <property type="entry name" value="NAD(P)-bd_dom_sf"/>
</dbReference>
<dbReference type="CDD" id="cd08241">
    <property type="entry name" value="QOR1"/>
    <property type="match status" value="1"/>
</dbReference>
<name>A0A2R5GYX3_9STRA</name>
<dbReference type="Gene3D" id="3.40.50.720">
    <property type="entry name" value="NAD(P)-binding Rossmann-like Domain"/>
    <property type="match status" value="1"/>
</dbReference>
<sequence>MAGPRQQRAVIRKPAESFEDALQHMEVADDDRGLETKTLGPQEVLLNVKACCINYPDLLQTTNGYQHKQTFPYTPGLEVSGEVVRVGEGVKVDELKPGSQVMIMCGGQGLATQLIVDAKQCVAMPPNMSFAEAAAFRIGYETAWHCLFERGNIHSDDVVLVTGATGGMGLAAVQVAKKVFGCTVIAAGGSDEKLAEVQRVGGADHIVNYNTDPQFSKTVKSLTGGNGVSLYFDTVGGEIFQQGLRSTAFAARVLIVGFTSGERPKIPANYVLIKCLAVFGCRAGEVLQRLPDAANAIAGPRRTRLNQYAERGWLKPHVSHKFPLTTEGVRGAYKALMDRQVVGRVCVICDETSSASSAKL</sequence>
<dbReference type="InterPro" id="IPR013149">
    <property type="entry name" value="ADH-like_C"/>
</dbReference>
<dbReference type="OrthoDB" id="3509362at2759"/>
<protein>
    <submittedName>
        <fullName evidence="2">Quinone oxidoreductase-like protein 2</fullName>
    </submittedName>
</protein>
<dbReference type="Pfam" id="PF00107">
    <property type="entry name" value="ADH_zinc_N"/>
    <property type="match status" value="1"/>
</dbReference>
<dbReference type="Gene3D" id="3.90.180.10">
    <property type="entry name" value="Medium-chain alcohol dehydrogenases, catalytic domain"/>
    <property type="match status" value="1"/>
</dbReference>
<organism evidence="2 3">
    <name type="scientific">Hondaea fermentalgiana</name>
    <dbReference type="NCBI Taxonomy" id="2315210"/>
    <lineage>
        <taxon>Eukaryota</taxon>
        <taxon>Sar</taxon>
        <taxon>Stramenopiles</taxon>
        <taxon>Bigyra</taxon>
        <taxon>Labyrinthulomycetes</taxon>
        <taxon>Thraustochytrida</taxon>
        <taxon>Thraustochytriidae</taxon>
        <taxon>Hondaea</taxon>
    </lineage>
</organism>
<proteinExistence type="predicted"/>
<keyword evidence="3" id="KW-1185">Reference proteome</keyword>
<accession>A0A2R5GYX3</accession>
<feature type="domain" description="Enoyl reductase (ER)" evidence="1">
    <location>
        <begin position="20"/>
        <end position="347"/>
    </location>
</feature>
<dbReference type="InterPro" id="IPR011032">
    <property type="entry name" value="GroES-like_sf"/>
</dbReference>
<dbReference type="SUPFAM" id="SSF51735">
    <property type="entry name" value="NAD(P)-binding Rossmann-fold domains"/>
    <property type="match status" value="1"/>
</dbReference>
<evidence type="ECO:0000259" key="1">
    <source>
        <dbReference type="SMART" id="SM00829"/>
    </source>
</evidence>
<gene>
    <name evidence="2" type="ORF">FCC1311_101662</name>
</gene>
<dbReference type="InterPro" id="IPR020843">
    <property type="entry name" value="ER"/>
</dbReference>
<dbReference type="Proteomes" id="UP000241890">
    <property type="component" value="Unassembled WGS sequence"/>
</dbReference>
<dbReference type="EMBL" id="BEYU01000174">
    <property type="protein sequence ID" value="GBG33943.1"/>
    <property type="molecule type" value="Genomic_DNA"/>
</dbReference>
<evidence type="ECO:0000313" key="3">
    <source>
        <dbReference type="Proteomes" id="UP000241890"/>
    </source>
</evidence>
<dbReference type="InParanoid" id="A0A2R5GYX3"/>
<dbReference type="InterPro" id="IPR051397">
    <property type="entry name" value="Zn-ADH-like_protein"/>
</dbReference>
<reference evidence="2 3" key="1">
    <citation type="submission" date="2017-12" db="EMBL/GenBank/DDBJ databases">
        <title>Sequencing, de novo assembly and annotation of complete genome of a new Thraustochytrid species, strain FCC1311.</title>
        <authorList>
            <person name="Sedici K."/>
            <person name="Godart F."/>
            <person name="Aiese Cigliano R."/>
            <person name="Sanseverino W."/>
            <person name="Barakat M."/>
            <person name="Ortet P."/>
            <person name="Marechal E."/>
            <person name="Cagnac O."/>
            <person name="Amato A."/>
        </authorList>
    </citation>
    <scope>NUCLEOTIDE SEQUENCE [LARGE SCALE GENOMIC DNA]</scope>
</reference>
<dbReference type="SUPFAM" id="SSF50129">
    <property type="entry name" value="GroES-like"/>
    <property type="match status" value="1"/>
</dbReference>
<evidence type="ECO:0000313" key="2">
    <source>
        <dbReference type="EMBL" id="GBG33943.1"/>
    </source>
</evidence>